<evidence type="ECO:0000313" key="3">
    <source>
        <dbReference type="Proteomes" id="UP000315496"/>
    </source>
</evidence>
<accession>A0A4Z1SVR6</accession>
<proteinExistence type="predicted"/>
<dbReference type="EMBL" id="VDLU01000001">
    <property type="protein sequence ID" value="TNJ29864.1"/>
    <property type="molecule type" value="Genomic_DNA"/>
</dbReference>
<name>A0A4Z1SVR6_GIAMU</name>
<dbReference type="AlphaFoldDB" id="A0A4Z1SVR6"/>
<organism evidence="2 3">
    <name type="scientific">Giardia muris</name>
    <dbReference type="NCBI Taxonomy" id="5742"/>
    <lineage>
        <taxon>Eukaryota</taxon>
        <taxon>Metamonada</taxon>
        <taxon>Diplomonadida</taxon>
        <taxon>Hexamitidae</taxon>
        <taxon>Giardiinae</taxon>
        <taxon>Giardia</taxon>
    </lineage>
</organism>
<gene>
    <name evidence="2" type="ORF">GMRT_10289</name>
</gene>
<feature type="compositionally biased region" description="Polar residues" evidence="1">
    <location>
        <begin position="1"/>
        <end position="23"/>
    </location>
</feature>
<dbReference type="Proteomes" id="UP000315496">
    <property type="component" value="Chromosome 1"/>
</dbReference>
<evidence type="ECO:0000256" key="1">
    <source>
        <dbReference type="SAM" id="MobiDB-lite"/>
    </source>
</evidence>
<sequence length="226" mass="25719">MQTGLNEVSFSLNSHIPTRSPRQTPIKGLRKGTVSPESPPAQHRSEMYIRRQVGTRPPTKASQHIVHRYFQLDEDHRITPKERFSQAQVEIRRVVDRLHKTAEESLKSCEQCVPYKARPPEIIEIERKRALLARYLSAEEEKIRMECTPELVDGVHRRFLPTTIGRRHPLISCDIQDSCNIQSGLEGLAASRRTMSESHALITRELARHYATASTGGVLDSHSNSL</sequence>
<dbReference type="VEuPathDB" id="GiardiaDB:GMRT_10289"/>
<dbReference type="OrthoDB" id="10254247at2759"/>
<comment type="caution">
    <text evidence="2">The sequence shown here is derived from an EMBL/GenBank/DDBJ whole genome shotgun (WGS) entry which is preliminary data.</text>
</comment>
<protein>
    <submittedName>
        <fullName evidence="2">Uncharacterized protein</fullName>
    </submittedName>
</protein>
<feature type="region of interest" description="Disordered" evidence="1">
    <location>
        <begin position="1"/>
        <end position="44"/>
    </location>
</feature>
<reference evidence="2 3" key="1">
    <citation type="submission" date="2019-05" db="EMBL/GenBank/DDBJ databases">
        <title>The compact genome of Giardia muris reveals important steps in the evolution of intestinal protozoan parasites.</title>
        <authorList>
            <person name="Xu F."/>
            <person name="Jimenez-Gonzalez A."/>
            <person name="Einarsson E."/>
            <person name="Astvaldsson A."/>
            <person name="Peirasmaki D."/>
            <person name="Eckmann L."/>
            <person name="Andersson J.O."/>
            <person name="Svard S.G."/>
            <person name="Jerlstrom-Hultqvist J."/>
        </authorList>
    </citation>
    <scope>NUCLEOTIDE SEQUENCE [LARGE SCALE GENOMIC DNA]</scope>
    <source>
        <strain evidence="2 3">Roberts-Thomson</strain>
    </source>
</reference>
<evidence type="ECO:0000313" key="2">
    <source>
        <dbReference type="EMBL" id="TNJ29864.1"/>
    </source>
</evidence>
<keyword evidence="3" id="KW-1185">Reference proteome</keyword>